<evidence type="ECO:0000256" key="3">
    <source>
        <dbReference type="ARBA" id="ARBA00022833"/>
    </source>
</evidence>
<evidence type="ECO:0000313" key="7">
    <source>
        <dbReference type="EMBL" id="PWN32835.1"/>
    </source>
</evidence>
<feature type="compositionally biased region" description="Polar residues" evidence="5">
    <location>
        <begin position="133"/>
        <end position="159"/>
    </location>
</feature>
<reference evidence="7 8" key="1">
    <citation type="journal article" date="2018" name="Mol. Biol. Evol.">
        <title>Broad Genomic Sampling Reveals a Smut Pathogenic Ancestry of the Fungal Clade Ustilaginomycotina.</title>
        <authorList>
            <person name="Kijpornyongpan T."/>
            <person name="Mondo S.J."/>
            <person name="Barry K."/>
            <person name="Sandor L."/>
            <person name="Lee J."/>
            <person name="Lipzen A."/>
            <person name="Pangilinan J."/>
            <person name="LaButti K."/>
            <person name="Hainaut M."/>
            <person name="Henrissat B."/>
            <person name="Grigoriev I.V."/>
            <person name="Spatafora J.W."/>
            <person name="Aime M.C."/>
        </authorList>
    </citation>
    <scope>NUCLEOTIDE SEQUENCE [LARGE SCALE GENOMIC DNA]</scope>
    <source>
        <strain evidence="7 8">MCA 3882</strain>
    </source>
</reference>
<organism evidence="7 8">
    <name type="scientific">Meira miltonrushii</name>
    <dbReference type="NCBI Taxonomy" id="1280837"/>
    <lineage>
        <taxon>Eukaryota</taxon>
        <taxon>Fungi</taxon>
        <taxon>Dikarya</taxon>
        <taxon>Basidiomycota</taxon>
        <taxon>Ustilaginomycotina</taxon>
        <taxon>Exobasidiomycetes</taxon>
        <taxon>Exobasidiales</taxon>
        <taxon>Brachybasidiaceae</taxon>
        <taxon>Meira</taxon>
    </lineage>
</organism>
<dbReference type="SMART" id="SM00184">
    <property type="entry name" value="RING"/>
    <property type="match status" value="2"/>
</dbReference>
<dbReference type="InterPro" id="IPR013083">
    <property type="entry name" value="Znf_RING/FYVE/PHD"/>
</dbReference>
<keyword evidence="3" id="KW-0862">Zinc</keyword>
<feature type="compositionally biased region" description="Basic and acidic residues" evidence="5">
    <location>
        <begin position="1"/>
        <end position="17"/>
    </location>
</feature>
<dbReference type="PANTHER" id="PTHR45969:SF71">
    <property type="entry name" value="CHROMOSOME UNDETERMINED SCAFFOLD_5, WHOLE GENOME SHOTGUN SEQUENCE"/>
    <property type="match status" value="1"/>
</dbReference>
<evidence type="ECO:0000256" key="2">
    <source>
        <dbReference type="ARBA" id="ARBA00022771"/>
    </source>
</evidence>
<dbReference type="STRING" id="1280837.A0A316VB95"/>
<feature type="compositionally biased region" description="Low complexity" evidence="5">
    <location>
        <begin position="60"/>
        <end position="74"/>
    </location>
</feature>
<evidence type="ECO:0000256" key="1">
    <source>
        <dbReference type="ARBA" id="ARBA00022723"/>
    </source>
</evidence>
<dbReference type="Proteomes" id="UP000245771">
    <property type="component" value="Unassembled WGS sequence"/>
</dbReference>
<dbReference type="AlphaFoldDB" id="A0A316VB95"/>
<protein>
    <recommendedName>
        <fullName evidence="6">RING-type domain-containing protein</fullName>
    </recommendedName>
</protein>
<feature type="compositionally biased region" description="Low complexity" evidence="5">
    <location>
        <begin position="119"/>
        <end position="132"/>
    </location>
</feature>
<feature type="region of interest" description="Disordered" evidence="5">
    <location>
        <begin position="563"/>
        <end position="616"/>
    </location>
</feature>
<accession>A0A316VB95</accession>
<feature type="region of interest" description="Disordered" evidence="5">
    <location>
        <begin position="1"/>
        <end position="92"/>
    </location>
</feature>
<feature type="compositionally biased region" description="Low complexity" evidence="5">
    <location>
        <begin position="160"/>
        <end position="188"/>
    </location>
</feature>
<dbReference type="InParanoid" id="A0A316VB95"/>
<sequence>MADRPDSNSDEPNENRSHTPTQQSSVQNDEPPVTNNEQSSSHPSARSALSGVEAQTAEAQPQTTSSNSSGTNQNAAPAPPFPVDPGAHLRSGAGGFAALVDAFMAGFRQAAVDARGERTPSSQPQTTTAASSGVSETNTTTVPASSAQNENTTETTAVPSNANNNATADSTSNDATSAANNNASQTTDDATDRPRTLFFRMPVGPDGRDALLAFTPGPIPIPPPEAGMPTAAGLSGDRGNGLASGFHLPHSPIFVPFGASPLHFSFLFDAQTNTAWPIANITNGPPGAMPIEQPIPPNMPQFVTGPPFRIALNVSYGPPPEVPRPDPERASRFVGSLERADAELRGRMARLGMGDIGDYGGSQNNEGGNGAALGCGICLDEYASEDRPEWIGGQSSIDEEVVAVPCAGHHTLHHRCLYEWLVNTPPSQWTCPFCRAPLDKEKVDQSASEQEQQRQQETRQRRQDTNENEDNLKKKAELEARARSLREEVRLRERARGWRCDSPACLPRYPDSPNDEKDCAHQGEESTVSDWPSDVTSLISLLPCRHKLHLDCLCTSMKLEQADLGSEDDSDEEEEEETEEIVGEAKAEEGSNDSNTLINEPEAKVDSPLVSKQQTVGKWVTCPTCRHEAWAELPVRRKPKRVESFA</sequence>
<proteinExistence type="predicted"/>
<dbReference type="EMBL" id="KZ819605">
    <property type="protein sequence ID" value="PWN32835.1"/>
    <property type="molecule type" value="Genomic_DNA"/>
</dbReference>
<feature type="region of interest" description="Disordered" evidence="5">
    <location>
        <begin position="114"/>
        <end position="197"/>
    </location>
</feature>
<dbReference type="PROSITE" id="PS50089">
    <property type="entry name" value="ZF_RING_2"/>
    <property type="match status" value="1"/>
</dbReference>
<evidence type="ECO:0000256" key="4">
    <source>
        <dbReference type="PROSITE-ProRule" id="PRU00175"/>
    </source>
</evidence>
<name>A0A316VB95_9BASI</name>
<evidence type="ECO:0000259" key="6">
    <source>
        <dbReference type="PROSITE" id="PS50089"/>
    </source>
</evidence>
<keyword evidence="8" id="KW-1185">Reference proteome</keyword>
<dbReference type="CDD" id="cd16448">
    <property type="entry name" value="RING-H2"/>
    <property type="match status" value="1"/>
</dbReference>
<feature type="compositionally biased region" description="Low complexity" evidence="5">
    <location>
        <begin position="39"/>
        <end position="50"/>
    </location>
</feature>
<feature type="region of interest" description="Disordered" evidence="5">
    <location>
        <begin position="442"/>
        <end position="473"/>
    </location>
</feature>
<evidence type="ECO:0000313" key="8">
    <source>
        <dbReference type="Proteomes" id="UP000245771"/>
    </source>
</evidence>
<feature type="compositionally biased region" description="Basic and acidic residues" evidence="5">
    <location>
        <begin position="451"/>
        <end position="473"/>
    </location>
</feature>
<feature type="domain" description="RING-type" evidence="6">
    <location>
        <begin position="375"/>
        <end position="435"/>
    </location>
</feature>
<feature type="compositionally biased region" description="Acidic residues" evidence="5">
    <location>
        <begin position="565"/>
        <end position="582"/>
    </location>
</feature>
<feature type="compositionally biased region" description="Basic and acidic residues" evidence="5">
    <location>
        <begin position="514"/>
        <end position="524"/>
    </location>
</feature>
<keyword evidence="1" id="KW-0479">Metal-binding</keyword>
<dbReference type="PANTHER" id="PTHR45969">
    <property type="entry name" value="RING ZINC FINGER PROTEIN-RELATED"/>
    <property type="match status" value="1"/>
</dbReference>
<dbReference type="OrthoDB" id="2551464at2759"/>
<dbReference type="GeneID" id="37024666"/>
<evidence type="ECO:0000256" key="5">
    <source>
        <dbReference type="SAM" id="MobiDB-lite"/>
    </source>
</evidence>
<dbReference type="InterPro" id="IPR001841">
    <property type="entry name" value="Znf_RING"/>
</dbReference>
<gene>
    <name evidence="7" type="ORF">FA14DRAFT_78507</name>
</gene>
<feature type="compositionally biased region" description="Polar residues" evidence="5">
    <location>
        <begin position="18"/>
        <end position="38"/>
    </location>
</feature>
<dbReference type="RefSeq" id="XP_025353137.1">
    <property type="nucleotide sequence ID" value="XM_025502885.1"/>
</dbReference>
<keyword evidence="2 4" id="KW-0863">Zinc-finger</keyword>
<feature type="region of interest" description="Disordered" evidence="5">
    <location>
        <begin position="505"/>
        <end position="530"/>
    </location>
</feature>
<dbReference type="GO" id="GO:0008270">
    <property type="term" value="F:zinc ion binding"/>
    <property type="evidence" value="ECO:0007669"/>
    <property type="project" value="UniProtKB-KW"/>
</dbReference>
<dbReference type="Gene3D" id="3.30.40.10">
    <property type="entry name" value="Zinc/RING finger domain, C3HC4 (zinc finger)"/>
    <property type="match status" value="1"/>
</dbReference>
<dbReference type="SUPFAM" id="SSF57850">
    <property type="entry name" value="RING/U-box"/>
    <property type="match status" value="1"/>
</dbReference>